<dbReference type="EMBL" id="CAJOBC010017656">
    <property type="protein sequence ID" value="CAF4033749.1"/>
    <property type="molecule type" value="Genomic_DNA"/>
</dbReference>
<dbReference type="EMBL" id="CAJNOQ010010690">
    <property type="protein sequence ID" value="CAF1258497.1"/>
    <property type="molecule type" value="Genomic_DNA"/>
</dbReference>
<sequence>MLDTIPTESSLPQSKTVTIEIIRNPHIRERTRTDISSTFHAFKYYIVPREVQFYVNPIEDAQIKISFLLKCEGRKHVPDFTIPDGAKPHLSILEDFSSKTTTLRLKNKLTTELVGRYKCTEKINNNVEETAIYVFIYDSKTIFTKSSYPTVMKQTGVHYFNLPCQTANWFTNMNCLSTNNECILVHYTPQLQAHEIYFDPQIGFALINPQFPADNSKILCKADFGRGAVATVPYVASAAEFVQIRQSSLTVLSDEKVDLTCEIRYGVKITSRPPIVFWFNDTNNLIVHSNDTQKPVFNTETQLFEQTTSIRLSGFVPKQSYVLHCVRISEQGTYSQSVQIDCQESADVTLDIIPHDSENEKVVYGGNIAYDIQVLTVPRSTSLLTIDIMRNNTAVKDERFNLTLTYVYILL</sequence>
<dbReference type="InterPro" id="IPR013783">
    <property type="entry name" value="Ig-like_fold"/>
</dbReference>
<evidence type="ECO:0000313" key="3">
    <source>
        <dbReference type="EMBL" id="CAF4033749.1"/>
    </source>
</evidence>
<name>A0A815AST7_9BILA</name>
<evidence type="ECO:0000313" key="2">
    <source>
        <dbReference type="EMBL" id="CAF1258497.1"/>
    </source>
</evidence>
<gene>
    <name evidence="2" type="ORF">GPM918_LOCUS26486</name>
    <name evidence="3" type="ORF">SRO942_LOCUS26649</name>
</gene>
<reference evidence="2" key="1">
    <citation type="submission" date="2021-02" db="EMBL/GenBank/DDBJ databases">
        <authorList>
            <person name="Nowell W R."/>
        </authorList>
    </citation>
    <scope>NUCLEOTIDE SEQUENCE</scope>
</reference>
<feature type="domain" description="Ig-like" evidence="1">
    <location>
        <begin position="233"/>
        <end position="341"/>
    </location>
</feature>
<protein>
    <recommendedName>
        <fullName evidence="1">Ig-like domain-containing protein</fullName>
    </recommendedName>
</protein>
<dbReference type="Proteomes" id="UP000681722">
    <property type="component" value="Unassembled WGS sequence"/>
</dbReference>
<proteinExistence type="predicted"/>
<organism evidence="2 4">
    <name type="scientific">Didymodactylos carnosus</name>
    <dbReference type="NCBI Taxonomy" id="1234261"/>
    <lineage>
        <taxon>Eukaryota</taxon>
        <taxon>Metazoa</taxon>
        <taxon>Spiralia</taxon>
        <taxon>Gnathifera</taxon>
        <taxon>Rotifera</taxon>
        <taxon>Eurotatoria</taxon>
        <taxon>Bdelloidea</taxon>
        <taxon>Philodinida</taxon>
        <taxon>Philodinidae</taxon>
        <taxon>Didymodactylos</taxon>
    </lineage>
</organism>
<keyword evidence="4" id="KW-1185">Reference proteome</keyword>
<dbReference type="Gene3D" id="2.60.40.10">
    <property type="entry name" value="Immunoglobulins"/>
    <property type="match status" value="1"/>
</dbReference>
<dbReference type="AlphaFoldDB" id="A0A815AST7"/>
<evidence type="ECO:0000313" key="4">
    <source>
        <dbReference type="Proteomes" id="UP000663829"/>
    </source>
</evidence>
<accession>A0A815AST7</accession>
<evidence type="ECO:0000259" key="1">
    <source>
        <dbReference type="PROSITE" id="PS50835"/>
    </source>
</evidence>
<dbReference type="OrthoDB" id="10253954at2759"/>
<dbReference type="Proteomes" id="UP000663829">
    <property type="component" value="Unassembled WGS sequence"/>
</dbReference>
<dbReference type="PROSITE" id="PS50835">
    <property type="entry name" value="IG_LIKE"/>
    <property type="match status" value="1"/>
</dbReference>
<dbReference type="InterPro" id="IPR007110">
    <property type="entry name" value="Ig-like_dom"/>
</dbReference>
<comment type="caution">
    <text evidence="2">The sequence shown here is derived from an EMBL/GenBank/DDBJ whole genome shotgun (WGS) entry which is preliminary data.</text>
</comment>